<dbReference type="PROSITE" id="PS51257">
    <property type="entry name" value="PROKAR_LIPOPROTEIN"/>
    <property type="match status" value="1"/>
</dbReference>
<feature type="chain" id="PRO_5046292388" evidence="1">
    <location>
        <begin position="23"/>
        <end position="203"/>
    </location>
</feature>
<dbReference type="InterPro" id="IPR011041">
    <property type="entry name" value="Quinoprot_gluc/sorb_DH_b-prop"/>
</dbReference>
<name>A0ABY5Y583_9FLAO</name>
<dbReference type="SUPFAM" id="SSF50952">
    <property type="entry name" value="Soluble quinoprotein glucose dehydrogenase"/>
    <property type="match status" value="1"/>
</dbReference>
<keyword evidence="4" id="KW-1185">Reference proteome</keyword>
<keyword evidence="1" id="KW-0732">Signal</keyword>
<evidence type="ECO:0000313" key="3">
    <source>
        <dbReference type="EMBL" id="UWX53976.1"/>
    </source>
</evidence>
<organism evidence="3 4">
    <name type="scientific">Maribacter litopenaei</name>
    <dbReference type="NCBI Taxonomy" id="2976127"/>
    <lineage>
        <taxon>Bacteria</taxon>
        <taxon>Pseudomonadati</taxon>
        <taxon>Bacteroidota</taxon>
        <taxon>Flavobacteriia</taxon>
        <taxon>Flavobacteriales</taxon>
        <taxon>Flavobacteriaceae</taxon>
        <taxon>Maribacter</taxon>
    </lineage>
</organism>
<feature type="domain" description="Glucose/Sorbosone dehydrogenase" evidence="2">
    <location>
        <begin position="49"/>
        <end position="177"/>
    </location>
</feature>
<dbReference type="InterPro" id="IPR011042">
    <property type="entry name" value="6-blade_b-propeller_TolB-like"/>
</dbReference>
<proteinExistence type="predicted"/>
<reference evidence="3" key="1">
    <citation type="submission" date="2022-09" db="EMBL/GenBank/DDBJ databases">
        <title>Maribacter litopenaei sp. nov., isolated from the intestinal tract of the Pacific White Shrimp, Litopenaeus vannamei.</title>
        <authorList>
            <person name="Kim S.Y."/>
            <person name="Hwang C.Y."/>
        </authorList>
    </citation>
    <scope>NUCLEOTIDE SEQUENCE</scope>
    <source>
        <strain evidence="3">HL-LV01</strain>
    </source>
</reference>
<dbReference type="PANTHER" id="PTHR19328:SF75">
    <property type="entry name" value="ALDOSE SUGAR DEHYDROGENASE YLII"/>
    <property type="match status" value="1"/>
</dbReference>
<dbReference type="Gene3D" id="2.120.10.30">
    <property type="entry name" value="TolB, C-terminal domain"/>
    <property type="match status" value="1"/>
</dbReference>
<evidence type="ECO:0000259" key="2">
    <source>
        <dbReference type="Pfam" id="PF07995"/>
    </source>
</evidence>
<feature type="signal peptide" evidence="1">
    <location>
        <begin position="1"/>
        <end position="22"/>
    </location>
</feature>
<evidence type="ECO:0000313" key="4">
    <source>
        <dbReference type="Proteomes" id="UP001059209"/>
    </source>
</evidence>
<dbReference type="Pfam" id="PF07995">
    <property type="entry name" value="GSDH"/>
    <property type="match status" value="1"/>
</dbReference>
<gene>
    <name evidence="3" type="ORF">NYZ99_12915</name>
</gene>
<dbReference type="InterPro" id="IPR012938">
    <property type="entry name" value="Glc/Sorbosone_DH"/>
</dbReference>
<dbReference type="EMBL" id="CP104205">
    <property type="protein sequence ID" value="UWX53976.1"/>
    <property type="molecule type" value="Genomic_DNA"/>
</dbReference>
<dbReference type="Proteomes" id="UP001059209">
    <property type="component" value="Chromosome"/>
</dbReference>
<evidence type="ECO:0000256" key="1">
    <source>
        <dbReference type="SAM" id="SignalP"/>
    </source>
</evidence>
<dbReference type="RefSeq" id="WP_260571544.1">
    <property type="nucleotide sequence ID" value="NZ_CP104205.1"/>
</dbReference>
<accession>A0ABY5Y583</accession>
<sequence length="203" mass="22780">MKKMFQIISLVFIYLTSSCSNSDDINLSPIEDDSVRIINAFPNLNFSGPLDLQSPNDGSDRIFVVEQGGRIKFFQNNSETTESSTFLDMSGNIASSDELGLLGLAFHPNFGENGYFYVCYTPTSDLSVISRFRTMGNDSNQADPTSETVLLEIPQPYTNHNGGQLGFGPDGYLYIASRRWWFRRRSGWKCTEFGKPSRSNPSY</sequence>
<dbReference type="PANTHER" id="PTHR19328">
    <property type="entry name" value="HEDGEHOG-INTERACTING PROTEIN"/>
    <property type="match status" value="1"/>
</dbReference>
<protein>
    <submittedName>
        <fullName evidence="3">PQQ-dependent sugar dehydrogenase</fullName>
    </submittedName>
</protein>